<dbReference type="EMBL" id="QXDC01000002">
    <property type="protein sequence ID" value="RIA46316.1"/>
    <property type="molecule type" value="Genomic_DNA"/>
</dbReference>
<comment type="caution">
    <text evidence="1">The sequence shown here is derived from an EMBL/GenBank/DDBJ whole genome shotgun (WGS) entry which is preliminary data.</text>
</comment>
<sequence length="184" mass="20351">MMRPTSSRERRLLALLILMALVAFVWFAIVSPIVDGFSVRAERREQLNQRYLHNQRTIAAVPRLRRQAEEQRQHMDVFVLGAANAEAGREALKERLQRVVERVGGEVRAAVDAEGESGSVRAGISARMTLPQLIAALDQLQNTPPWLVLETLSVTANDALVTGQSSSMDVQVEASIPFRPAAAR</sequence>
<keyword evidence="2" id="KW-1185">Reference proteome</keyword>
<protein>
    <submittedName>
        <fullName evidence="1">Type II secretion system (T2SS) protein M subtype b</fullName>
    </submittedName>
</protein>
<dbReference type="RefSeq" id="WP_119034544.1">
    <property type="nucleotide sequence ID" value="NZ_QXDC01000002.1"/>
</dbReference>
<evidence type="ECO:0000313" key="2">
    <source>
        <dbReference type="Proteomes" id="UP000266568"/>
    </source>
</evidence>
<proteinExistence type="predicted"/>
<name>A0A397P9Q3_9SPHN</name>
<reference evidence="1 2" key="1">
    <citation type="submission" date="2018-08" db="EMBL/GenBank/DDBJ databases">
        <title>Genomic Encyclopedia of Type Strains, Phase IV (KMG-IV): sequencing the most valuable type-strain genomes for metagenomic binning, comparative biology and taxonomic classification.</title>
        <authorList>
            <person name="Goeker M."/>
        </authorList>
    </citation>
    <scope>NUCLEOTIDE SEQUENCE [LARGE SCALE GENOMIC DNA]</scope>
    <source>
        <strain evidence="1 2">DSM 25527</strain>
    </source>
</reference>
<organism evidence="1 2">
    <name type="scientific">Hephaestia caeni</name>
    <dbReference type="NCBI Taxonomy" id="645617"/>
    <lineage>
        <taxon>Bacteria</taxon>
        <taxon>Pseudomonadati</taxon>
        <taxon>Pseudomonadota</taxon>
        <taxon>Alphaproteobacteria</taxon>
        <taxon>Sphingomonadales</taxon>
        <taxon>Sphingomonadaceae</taxon>
        <taxon>Hephaestia</taxon>
    </lineage>
</organism>
<dbReference type="Pfam" id="PF10741">
    <property type="entry name" value="T2SSM_b"/>
    <property type="match status" value="1"/>
</dbReference>
<dbReference type="Proteomes" id="UP000266568">
    <property type="component" value="Unassembled WGS sequence"/>
</dbReference>
<dbReference type="OrthoDB" id="7572100at2"/>
<accession>A0A397P9Q3</accession>
<dbReference type="NCBIfam" id="NF040576">
    <property type="entry name" value="T2SS_GspM_XpsM"/>
    <property type="match status" value="1"/>
</dbReference>
<evidence type="ECO:0000313" key="1">
    <source>
        <dbReference type="EMBL" id="RIA46316.1"/>
    </source>
</evidence>
<dbReference type="AlphaFoldDB" id="A0A397P9Q3"/>
<gene>
    <name evidence="1" type="ORF">DFR49_0855</name>
</gene>
<dbReference type="InterPro" id="IPR034756">
    <property type="entry name" value="T2SSM_b"/>
</dbReference>